<dbReference type="OrthoDB" id="136232at2"/>
<keyword evidence="7 8" id="KW-0472">Membrane</keyword>
<organism evidence="9 10">
    <name type="scientific">Parvibium lacunae</name>
    <dbReference type="NCBI Taxonomy" id="1888893"/>
    <lineage>
        <taxon>Bacteria</taxon>
        <taxon>Pseudomonadati</taxon>
        <taxon>Pseudomonadota</taxon>
        <taxon>Betaproteobacteria</taxon>
        <taxon>Burkholderiales</taxon>
        <taxon>Alcaligenaceae</taxon>
        <taxon>Parvibium</taxon>
    </lineage>
</organism>
<keyword evidence="3" id="KW-0328">Glycosyltransferase</keyword>
<proteinExistence type="predicted"/>
<evidence type="ECO:0000313" key="9">
    <source>
        <dbReference type="EMBL" id="RCS56963.1"/>
    </source>
</evidence>
<evidence type="ECO:0000256" key="7">
    <source>
        <dbReference type="ARBA" id="ARBA00023136"/>
    </source>
</evidence>
<evidence type="ECO:0000256" key="4">
    <source>
        <dbReference type="ARBA" id="ARBA00022679"/>
    </source>
</evidence>
<feature type="transmembrane region" description="Helical" evidence="8">
    <location>
        <begin position="189"/>
        <end position="213"/>
    </location>
</feature>
<dbReference type="Proteomes" id="UP000252357">
    <property type="component" value="Unassembled WGS sequence"/>
</dbReference>
<comment type="subcellular location">
    <subcellularLocation>
        <location evidence="1">Cell membrane</location>
        <topology evidence="1">Multi-pass membrane protein</topology>
    </subcellularLocation>
</comment>
<evidence type="ECO:0000313" key="10">
    <source>
        <dbReference type="Proteomes" id="UP000252357"/>
    </source>
</evidence>
<keyword evidence="10" id="KW-1185">Reference proteome</keyword>
<dbReference type="GO" id="GO:0016763">
    <property type="term" value="F:pentosyltransferase activity"/>
    <property type="evidence" value="ECO:0007669"/>
    <property type="project" value="TreeGrafter"/>
</dbReference>
<feature type="transmembrane region" description="Helical" evidence="8">
    <location>
        <begin position="87"/>
        <end position="105"/>
    </location>
</feature>
<dbReference type="RefSeq" id="WP_114403105.1">
    <property type="nucleotide sequence ID" value="NZ_QPGB01000004.1"/>
</dbReference>
<keyword evidence="5 8" id="KW-0812">Transmembrane</keyword>
<dbReference type="PANTHER" id="PTHR33908:SF11">
    <property type="entry name" value="MEMBRANE PROTEIN"/>
    <property type="match status" value="1"/>
</dbReference>
<dbReference type="GO" id="GO:0009103">
    <property type="term" value="P:lipopolysaccharide biosynthetic process"/>
    <property type="evidence" value="ECO:0007669"/>
    <property type="project" value="UniProtKB-ARBA"/>
</dbReference>
<dbReference type="EMBL" id="QPGB01000004">
    <property type="protein sequence ID" value="RCS56963.1"/>
    <property type="molecule type" value="Genomic_DNA"/>
</dbReference>
<feature type="transmembrane region" description="Helical" evidence="8">
    <location>
        <begin position="342"/>
        <end position="365"/>
    </location>
</feature>
<evidence type="ECO:0000256" key="1">
    <source>
        <dbReference type="ARBA" id="ARBA00004651"/>
    </source>
</evidence>
<evidence type="ECO:0000256" key="6">
    <source>
        <dbReference type="ARBA" id="ARBA00022989"/>
    </source>
</evidence>
<evidence type="ECO:0000256" key="3">
    <source>
        <dbReference type="ARBA" id="ARBA00022676"/>
    </source>
</evidence>
<keyword evidence="2" id="KW-1003">Cell membrane</keyword>
<comment type="caution">
    <text evidence="9">The sequence shown here is derived from an EMBL/GenBank/DDBJ whole genome shotgun (WGS) entry which is preliminary data.</text>
</comment>
<evidence type="ECO:0008006" key="11">
    <source>
        <dbReference type="Google" id="ProtNLM"/>
    </source>
</evidence>
<gene>
    <name evidence="9" type="ORF">DU000_09125</name>
</gene>
<sequence>MSILSTRQHPLTQPRSLLALLFCLACGLIAWRGSALPFIDEREYLGLAQNLLAGHGYIDADSRLLTAYRPPGYPFLLAGLQALTPSVLLPKLLNAFFLLGIGLGLRHLTQQLLRGQTTPQTPPLPSLLSPQQPAVAESATIWLLLASPLAIYTSSTLYPQIFGSLLLVLVLCLLIQPPHWGRVCLAGLLYGYLILTIPSFMYIAPFCALYLWWRGSQARPDWRSTARTVLFTFAVLAVMAPWTYRNWQTLHAFVPVSTNGGVNLLYGNSENTRYNTGGDLDIDAYKKIGFTLSEIDADRYYRQAAIDWIRQHPTQAVELYVGKWLNHFHFHNTLYTDGQTSLISKLAVALTYYPLLLLCLLRLCYRREYPLHAMEKFILVLYVMNACLSAIFFTRLRFRIPFDLLLIPVAAIAWQITWQRYQNKRSNRTA</sequence>
<feature type="transmembrane region" description="Helical" evidence="8">
    <location>
        <begin position="400"/>
        <end position="418"/>
    </location>
</feature>
<accession>A0A368L077</accession>
<reference evidence="9 10" key="1">
    <citation type="journal article" date="2018" name="Int. J. Syst. Evol. Microbiol.">
        <title>Parvibium lacunae gen. nov., sp. nov., a new member of the family Alcaligenaceae isolated from a freshwater pond.</title>
        <authorList>
            <person name="Chen W.M."/>
            <person name="Xie P.B."/>
            <person name="Hsu M.Y."/>
            <person name="Sheu S.Y."/>
        </authorList>
    </citation>
    <scope>NUCLEOTIDE SEQUENCE [LARGE SCALE GENOMIC DNA]</scope>
    <source>
        <strain evidence="9 10">KMB9</strain>
    </source>
</reference>
<keyword evidence="4" id="KW-0808">Transferase</keyword>
<dbReference type="GO" id="GO:0005886">
    <property type="term" value="C:plasma membrane"/>
    <property type="evidence" value="ECO:0007669"/>
    <property type="project" value="UniProtKB-SubCell"/>
</dbReference>
<protein>
    <recommendedName>
        <fullName evidence="11">Glycosyltransferase RgtA/B/C/D-like domain-containing protein</fullName>
    </recommendedName>
</protein>
<feature type="transmembrane region" description="Helical" evidence="8">
    <location>
        <begin position="157"/>
        <end position="177"/>
    </location>
</feature>
<evidence type="ECO:0000256" key="2">
    <source>
        <dbReference type="ARBA" id="ARBA00022475"/>
    </source>
</evidence>
<evidence type="ECO:0000256" key="8">
    <source>
        <dbReference type="SAM" id="Phobius"/>
    </source>
</evidence>
<dbReference type="InterPro" id="IPR050297">
    <property type="entry name" value="LipidA_mod_glycosyltrf_83"/>
</dbReference>
<keyword evidence="6 8" id="KW-1133">Transmembrane helix</keyword>
<dbReference type="AlphaFoldDB" id="A0A368L077"/>
<dbReference type="PANTHER" id="PTHR33908">
    <property type="entry name" value="MANNOSYLTRANSFERASE YKCB-RELATED"/>
    <property type="match status" value="1"/>
</dbReference>
<feature type="transmembrane region" description="Helical" evidence="8">
    <location>
        <begin position="225"/>
        <end position="244"/>
    </location>
</feature>
<evidence type="ECO:0000256" key="5">
    <source>
        <dbReference type="ARBA" id="ARBA00022692"/>
    </source>
</evidence>
<feature type="transmembrane region" description="Helical" evidence="8">
    <location>
        <begin position="377"/>
        <end position="394"/>
    </location>
</feature>
<name>A0A368L077_9BURK</name>